<reference evidence="17 18" key="1">
    <citation type="submission" date="2016-05" db="EMBL/GenBank/DDBJ databases">
        <title>First whole genome sequencing of Entamoeba histolytica HM1:IMSS-clone-6.</title>
        <authorList>
            <person name="Mukherjee Avik.K."/>
            <person name="Izumyama S."/>
            <person name="Nakada-Tsukui K."/>
            <person name="Nozaki T."/>
        </authorList>
    </citation>
    <scope>NUCLEOTIDE SEQUENCE [LARGE SCALE GENOMIC DNA]</scope>
    <source>
        <strain evidence="17 18">HM1:IMSS clone 6</strain>
    </source>
</reference>
<evidence type="ECO:0000256" key="6">
    <source>
        <dbReference type="ARBA" id="ARBA00022997"/>
    </source>
</evidence>
<dbReference type="Pfam" id="PF00557">
    <property type="entry name" value="Peptidase_M24"/>
    <property type="match status" value="1"/>
</dbReference>
<dbReference type="VEuPathDB" id="AmoebaDB:EHI7A_030990"/>
<dbReference type="GO" id="GO:0070006">
    <property type="term" value="F:metalloaminopeptidase activity"/>
    <property type="evidence" value="ECO:0007669"/>
    <property type="project" value="InterPro"/>
</dbReference>
<evidence type="ECO:0000256" key="3">
    <source>
        <dbReference type="ARBA" id="ARBA00022670"/>
    </source>
</evidence>
<dbReference type="InterPro" id="IPR007865">
    <property type="entry name" value="Aminopep_P_N"/>
</dbReference>
<comment type="similarity">
    <text evidence="9">Belongs to the peptidase M24B family. Eukaryotic-type prolidase subfamily.</text>
</comment>
<dbReference type="VEuPathDB" id="AmoebaDB:EHI_010070"/>
<sequence>MSKIIIPDIPKICKSTTSHFLKYFKANQKPQDSIIFLEGGLELPFYDTDGEYLFRQESNFHYLFGVKEAGFYGIVKMDGTRILFLPQLPETLQIFLGPNLHPEDVKRMYGVEEAYYDSQIEEVLSKLNPSMIYLYAKGVNSDSGSQPAPIRTKAVYKYNTNETELHDVLFEARTVKTKEEIDFMRLAINGTAEAHRACMKYCKPGMYEFELEAEFYRVAYGQYGMRNFGYFPICASGNKGATMHYGHAGHPNRKIMEDGEMVLMDVGTECHRYATDLTLTYPINGKFTEQQKTIYNIVLSCNRGCEAAMKPGVKWYNIHELSNKLMLKGLLEAGLIKGDVEEMYKNDVHFYFMPHGIGHLIGIDTHDVGGFNLGIPRSDNCSLKKCRSNRVLEAGNIYTVEPGIYFIPFLLESGFKNEQVKKYLVENEIRKYWNFGGVRIEDDVLVTEEGVEVLDKDIPRTVEEIEAFMKH</sequence>
<evidence type="ECO:0000256" key="7">
    <source>
        <dbReference type="ARBA" id="ARBA00023049"/>
    </source>
</evidence>
<dbReference type="VEuPathDB" id="AmoebaDB:EHI8A_027830"/>
<evidence type="ECO:0000256" key="5">
    <source>
        <dbReference type="ARBA" id="ARBA00022801"/>
    </source>
</evidence>
<dbReference type="GO" id="GO:0006508">
    <property type="term" value="P:proteolysis"/>
    <property type="evidence" value="ECO:0007669"/>
    <property type="project" value="UniProtKB-KW"/>
</dbReference>
<dbReference type="VEuPathDB" id="AmoebaDB:KM1_063260"/>
<evidence type="ECO:0000313" key="18">
    <source>
        <dbReference type="Proteomes" id="UP000078387"/>
    </source>
</evidence>
<evidence type="ECO:0000313" key="17">
    <source>
        <dbReference type="EMBL" id="GAT94771.1"/>
    </source>
</evidence>
<evidence type="ECO:0000256" key="8">
    <source>
        <dbReference type="ARBA" id="ARBA00023211"/>
    </source>
</evidence>
<dbReference type="GO" id="GO:0030145">
    <property type="term" value="F:manganese ion binding"/>
    <property type="evidence" value="ECO:0007669"/>
    <property type="project" value="InterPro"/>
</dbReference>
<evidence type="ECO:0000256" key="11">
    <source>
        <dbReference type="ARBA" id="ARBA00044141"/>
    </source>
</evidence>
<evidence type="ECO:0000256" key="9">
    <source>
        <dbReference type="ARBA" id="ARBA00043990"/>
    </source>
</evidence>
<dbReference type="SUPFAM" id="SSF55920">
    <property type="entry name" value="Creatinase/aminopeptidase"/>
    <property type="match status" value="1"/>
</dbReference>
<keyword evidence="8" id="KW-0464">Manganese</keyword>
<dbReference type="InterPro" id="IPR029149">
    <property type="entry name" value="Creatin/AminoP/Spt16_N"/>
</dbReference>
<comment type="caution">
    <text evidence="17">The sequence shown here is derived from an EMBL/GenBank/DDBJ whole genome shotgun (WGS) entry which is preliminary data.</text>
</comment>
<evidence type="ECO:0000256" key="12">
    <source>
        <dbReference type="ARBA" id="ARBA00044252"/>
    </source>
</evidence>
<comment type="subunit">
    <text evidence="2">Homodimer.</text>
</comment>
<evidence type="ECO:0000256" key="13">
    <source>
        <dbReference type="ARBA" id="ARBA00044284"/>
    </source>
</evidence>
<evidence type="ECO:0000256" key="14">
    <source>
        <dbReference type="ARBA" id="ARBA00044351"/>
    </source>
</evidence>
<dbReference type="PANTHER" id="PTHR48480">
    <property type="match status" value="1"/>
</dbReference>
<dbReference type="Gene3D" id="3.90.230.10">
    <property type="entry name" value="Creatinase/methionine aminopeptidase superfamily"/>
    <property type="match status" value="1"/>
</dbReference>
<dbReference type="GO" id="GO:0102009">
    <property type="term" value="F:proline dipeptidase activity"/>
    <property type="evidence" value="ECO:0007669"/>
    <property type="project" value="UniProtKB-EC"/>
</dbReference>
<evidence type="ECO:0000256" key="4">
    <source>
        <dbReference type="ARBA" id="ARBA00022723"/>
    </source>
</evidence>
<dbReference type="Gene3D" id="3.40.350.10">
    <property type="entry name" value="Creatinase/prolidase N-terminal domain"/>
    <property type="match status" value="1"/>
</dbReference>
<name>A0A5K1VME4_ENTHI</name>
<comment type="catalytic activity">
    <reaction evidence="15">
        <text>Xaa-L-Pro dipeptide + H2O = an L-alpha-amino acid + L-proline</text>
        <dbReference type="Rhea" id="RHEA:76407"/>
        <dbReference type="ChEBI" id="CHEBI:15377"/>
        <dbReference type="ChEBI" id="CHEBI:59869"/>
        <dbReference type="ChEBI" id="CHEBI:60039"/>
        <dbReference type="ChEBI" id="CHEBI:195196"/>
        <dbReference type="EC" id="3.4.13.9"/>
    </reaction>
</comment>
<dbReference type="EMBL" id="BDEQ01000001">
    <property type="protein sequence ID" value="GAT94771.1"/>
    <property type="molecule type" value="Genomic_DNA"/>
</dbReference>
<evidence type="ECO:0000256" key="1">
    <source>
        <dbReference type="ARBA" id="ARBA00001936"/>
    </source>
</evidence>
<accession>A0A5K1VME4</accession>
<dbReference type="VEuPathDB" id="AmoebaDB:EHI5A_050700"/>
<dbReference type="InterPro" id="IPR036005">
    <property type="entry name" value="Creatinase/aminopeptidase-like"/>
</dbReference>
<dbReference type="SMART" id="SM01011">
    <property type="entry name" value="AMP_N"/>
    <property type="match status" value="1"/>
</dbReference>
<proteinExistence type="inferred from homology"/>
<keyword evidence="7" id="KW-0482">Metalloprotease</keyword>
<dbReference type="OMA" id="DAHALFF"/>
<organism evidence="17 18">
    <name type="scientific">Entamoeba histolytica</name>
    <dbReference type="NCBI Taxonomy" id="5759"/>
    <lineage>
        <taxon>Eukaryota</taxon>
        <taxon>Amoebozoa</taxon>
        <taxon>Evosea</taxon>
        <taxon>Archamoebae</taxon>
        <taxon>Mastigamoebida</taxon>
        <taxon>Entamoebidae</taxon>
        <taxon>Entamoeba</taxon>
    </lineage>
</organism>
<dbReference type="PANTHER" id="PTHR48480:SF2">
    <property type="entry name" value="PEPTIDASE D"/>
    <property type="match status" value="1"/>
</dbReference>
<protein>
    <recommendedName>
        <fullName evidence="11">Xaa-Pro dipeptidase</fullName>
        <ecNumber evidence="10">3.4.13.9</ecNumber>
    </recommendedName>
    <alternativeName>
        <fullName evidence="14">Imidodipeptidase</fullName>
    </alternativeName>
    <alternativeName>
        <fullName evidence="12">Peptidase D</fullName>
    </alternativeName>
    <alternativeName>
        <fullName evidence="13">Proline dipeptidase</fullName>
    </alternativeName>
</protein>
<dbReference type="InterPro" id="IPR000994">
    <property type="entry name" value="Pept_M24"/>
</dbReference>
<keyword evidence="4" id="KW-0479">Metal-binding</keyword>
<evidence type="ECO:0000256" key="2">
    <source>
        <dbReference type="ARBA" id="ARBA00011738"/>
    </source>
</evidence>
<dbReference type="AlphaFoldDB" id="A0A5K1VME4"/>
<keyword evidence="5" id="KW-0378">Hydrolase</keyword>
<keyword evidence="6" id="KW-0224">Dipeptidase</keyword>
<dbReference type="SUPFAM" id="SSF53092">
    <property type="entry name" value="Creatinase/prolidase N-terminal domain"/>
    <property type="match status" value="1"/>
</dbReference>
<evidence type="ECO:0000256" key="15">
    <source>
        <dbReference type="ARBA" id="ARBA00048994"/>
    </source>
</evidence>
<gene>
    <name evidence="17" type="ORF">CL6EHI_010070</name>
</gene>
<feature type="domain" description="Aminopeptidase P N-terminal" evidence="16">
    <location>
        <begin position="14"/>
        <end position="144"/>
    </location>
</feature>
<comment type="cofactor">
    <cofactor evidence="1">
        <name>Mn(2+)</name>
        <dbReference type="ChEBI" id="CHEBI:29035"/>
    </cofactor>
</comment>
<evidence type="ECO:0000259" key="16">
    <source>
        <dbReference type="SMART" id="SM01011"/>
    </source>
</evidence>
<dbReference type="Pfam" id="PF05195">
    <property type="entry name" value="AMP_N"/>
    <property type="match status" value="1"/>
</dbReference>
<dbReference type="Proteomes" id="UP000078387">
    <property type="component" value="Unassembled WGS sequence"/>
</dbReference>
<dbReference type="CDD" id="cd01087">
    <property type="entry name" value="Prolidase"/>
    <property type="match status" value="1"/>
</dbReference>
<dbReference type="InterPro" id="IPR052433">
    <property type="entry name" value="X-Pro_dipept-like"/>
</dbReference>
<evidence type="ECO:0000256" key="10">
    <source>
        <dbReference type="ARBA" id="ARBA00044051"/>
    </source>
</evidence>
<dbReference type="EC" id="3.4.13.9" evidence="10"/>
<keyword evidence="3" id="KW-0645">Protease</keyword>